<evidence type="ECO:0000256" key="15">
    <source>
        <dbReference type="RuleBase" id="RU000618"/>
    </source>
</evidence>
<keyword evidence="4 14" id="KW-0235">DNA replication</keyword>
<feature type="binding site" evidence="14">
    <location>
        <position position="397"/>
    </location>
    <ligand>
        <name>NAD(+)</name>
        <dbReference type="ChEBI" id="CHEBI:57540"/>
    </ligand>
</feature>
<dbReference type="CDD" id="cd17748">
    <property type="entry name" value="BRCT_DNA_ligase_like"/>
    <property type="match status" value="1"/>
</dbReference>
<keyword evidence="3 14" id="KW-0436">Ligase</keyword>
<dbReference type="InterPro" id="IPR041663">
    <property type="entry name" value="DisA/LigA_HHH"/>
</dbReference>
<evidence type="ECO:0000256" key="12">
    <source>
        <dbReference type="ARBA" id="ARBA00034005"/>
    </source>
</evidence>
<dbReference type="SMART" id="SM00532">
    <property type="entry name" value="LIGANc"/>
    <property type="match status" value="1"/>
</dbReference>
<dbReference type="InterPro" id="IPR012340">
    <property type="entry name" value="NA-bd_OB-fold"/>
</dbReference>
<keyword evidence="7 14" id="KW-0862">Zinc</keyword>
<dbReference type="Gene3D" id="1.10.287.610">
    <property type="entry name" value="Helix hairpin bin"/>
    <property type="match status" value="1"/>
</dbReference>
<organism evidence="17 18">
    <name type="scientific">Mageeibacillus indolicus (strain UPII9-5)</name>
    <name type="common">Clostridiales genomosp. BVAB3 (strain UPII9-5)</name>
    <dbReference type="NCBI Taxonomy" id="699246"/>
    <lineage>
        <taxon>Bacteria</taxon>
        <taxon>Bacillati</taxon>
        <taxon>Bacillota</taxon>
        <taxon>Clostridia</taxon>
        <taxon>Eubacteriales</taxon>
        <taxon>Oscillospiraceae</taxon>
        <taxon>Mageeibacillus</taxon>
    </lineage>
</organism>
<dbReference type="InterPro" id="IPR004150">
    <property type="entry name" value="NAD_DNA_ligase_OB"/>
</dbReference>
<accession>D3R1D1</accession>
<evidence type="ECO:0000256" key="10">
    <source>
        <dbReference type="ARBA" id="ARBA00023204"/>
    </source>
</evidence>
<dbReference type="eggNOG" id="COG0272">
    <property type="taxonomic scope" value="Bacteria"/>
</dbReference>
<dbReference type="GO" id="GO:0006260">
    <property type="term" value="P:DNA replication"/>
    <property type="evidence" value="ECO:0007669"/>
    <property type="project" value="UniProtKB-KW"/>
</dbReference>
<sequence length="758" mass="83475">MMKPRQVQLDLWADVDAIGYDHAADEDTGNLANDSTIAVKPELQAQAPGAAVEGADTDIDRPDLAATVEPEKKLKEAVAAALAKLDKTASPELREITELRAELNFHNNLYYVEDSPIISDYSYDAMLRRLEELETAHPEYMTTDSPTVKVGGRASEKFRKLTHIVPMQSLRDVFSREELQEAVERMQEQLPVGAELVVEEKIDGLSVSLEYENGVFVRGSTRGDGLVGEEITENLKQIKSLPLKLQKPLPYLEVRAEIYLNKENFAALNKAQLAAGLKPFANPRNAAAGSLRQLDPRITRDRNLSFFAFNIQRVEGITFTTHDESLFYICNEGFPVVYSSFAHSDFAKIWECVEKIATRRASLPYMIDGAVIKINNLQYREKLGVTAKTPRWAVAYKYPPEEQETVVKDIKLQVGRTGKITPLAVLEPVMVDGSCVSSATLHNADYIKAKDIRVGDTVLIAKAGDVIPAIQKVVLDRRPLKAKPFVMPDKCPVCGEKLIRRKENEVDLRCGNLSCPAQVFRRLLHMVAKDALDIADLGPAVLARLQEAGLINELSDIFRLAAYRPEMLNLPGFQQKSVDNLLNEIEKAKVKPLDRFIVALGIDYVGVVAAKKLAVAFRKGGLSALAAADIETLLSVETIGQTAAQSIIDFFKRPTTVALLQAWQELGVKPASPPLIEENGVWQGKIFAVTGTLENYKRSEVKQLIEARGGTVANTVSSKIFAVIAGEKAGGKLAKAKELGIPVWSETDFAAKLSSMAK</sequence>
<dbReference type="Pfam" id="PF12826">
    <property type="entry name" value="HHH_2"/>
    <property type="match status" value="1"/>
</dbReference>
<keyword evidence="11 14" id="KW-0464">Manganese</keyword>
<dbReference type="InterPro" id="IPR001357">
    <property type="entry name" value="BRCT_dom"/>
</dbReference>
<evidence type="ECO:0000256" key="1">
    <source>
        <dbReference type="ARBA" id="ARBA00012722"/>
    </source>
</evidence>
<feature type="binding site" evidence="14">
    <location>
        <position position="222"/>
    </location>
    <ligand>
        <name>NAD(+)</name>
        <dbReference type="ChEBI" id="CHEBI:57540"/>
    </ligand>
</feature>
<feature type="binding site" evidence="14">
    <location>
        <position position="515"/>
    </location>
    <ligand>
        <name>Zn(2+)</name>
        <dbReference type="ChEBI" id="CHEBI:29105"/>
    </ligand>
</feature>
<dbReference type="Gene3D" id="1.10.150.20">
    <property type="entry name" value="5' to 3' exonuclease, C-terminal subdomain"/>
    <property type="match status" value="2"/>
</dbReference>
<keyword evidence="9 14" id="KW-0520">NAD</keyword>
<dbReference type="Proteomes" id="UP000008234">
    <property type="component" value="Chromosome"/>
</dbReference>
<dbReference type="Pfam" id="PF00533">
    <property type="entry name" value="BRCT"/>
    <property type="match status" value="1"/>
</dbReference>
<keyword evidence="18" id="KW-1185">Reference proteome</keyword>
<dbReference type="CDD" id="cd00114">
    <property type="entry name" value="LIGANc"/>
    <property type="match status" value="1"/>
</dbReference>
<dbReference type="HAMAP" id="MF_01588">
    <property type="entry name" value="DNA_ligase_A"/>
    <property type="match status" value="1"/>
</dbReference>
<proteinExistence type="inferred from homology"/>
<feature type="binding site" evidence="14">
    <location>
        <position position="373"/>
    </location>
    <ligand>
        <name>NAD(+)</name>
        <dbReference type="ChEBI" id="CHEBI:57540"/>
    </ligand>
</feature>
<name>D3R1D1_MAGIU</name>
<dbReference type="Pfam" id="PF03119">
    <property type="entry name" value="DNA_ligase_ZBD"/>
    <property type="match status" value="1"/>
</dbReference>
<feature type="binding site" evidence="14">
    <location>
        <position position="494"/>
    </location>
    <ligand>
        <name>Zn(2+)</name>
        <dbReference type="ChEBI" id="CHEBI:29105"/>
    </ligand>
</feature>
<dbReference type="Gene3D" id="3.30.470.30">
    <property type="entry name" value="DNA ligase/mRNA capping enzyme"/>
    <property type="match status" value="1"/>
</dbReference>
<dbReference type="EMBL" id="CP001850">
    <property type="protein sequence ID" value="ADC91422.1"/>
    <property type="molecule type" value="Genomic_DNA"/>
</dbReference>
<dbReference type="NCBIfam" id="NF005932">
    <property type="entry name" value="PRK07956.1"/>
    <property type="match status" value="1"/>
</dbReference>
<comment type="cofactor">
    <cofactor evidence="14">
        <name>Mg(2+)</name>
        <dbReference type="ChEBI" id="CHEBI:18420"/>
    </cofactor>
    <cofactor evidence="14">
        <name>Mn(2+)</name>
        <dbReference type="ChEBI" id="CHEBI:29035"/>
    </cofactor>
</comment>
<dbReference type="InterPro" id="IPR013839">
    <property type="entry name" value="DNAligase_adenylation"/>
</dbReference>
<dbReference type="Gene3D" id="3.40.50.10190">
    <property type="entry name" value="BRCT domain"/>
    <property type="match status" value="1"/>
</dbReference>
<feature type="binding site" evidence="14">
    <location>
        <begin position="169"/>
        <end position="170"/>
    </location>
    <ligand>
        <name>NAD(+)</name>
        <dbReference type="ChEBI" id="CHEBI:57540"/>
    </ligand>
</feature>
<protein>
    <recommendedName>
        <fullName evidence="2 14">DNA ligase</fullName>
        <ecNumber evidence="1 14">6.5.1.2</ecNumber>
    </recommendedName>
    <alternativeName>
        <fullName evidence="14">Polydeoxyribonucleotide synthase [NAD(+)]</fullName>
    </alternativeName>
</protein>
<dbReference type="SMART" id="SM00292">
    <property type="entry name" value="BRCT"/>
    <property type="match status" value="1"/>
</dbReference>
<feature type="binding site" evidence="14">
    <location>
        <begin position="120"/>
        <end position="124"/>
    </location>
    <ligand>
        <name>NAD(+)</name>
        <dbReference type="ChEBI" id="CHEBI:57540"/>
    </ligand>
</feature>
<feature type="binding site" evidence="14">
    <location>
        <position position="199"/>
    </location>
    <ligand>
        <name>NAD(+)</name>
        <dbReference type="ChEBI" id="CHEBI:57540"/>
    </ligand>
</feature>
<dbReference type="GO" id="GO:0006281">
    <property type="term" value="P:DNA repair"/>
    <property type="evidence" value="ECO:0007669"/>
    <property type="project" value="UniProtKB-KW"/>
</dbReference>
<dbReference type="SUPFAM" id="SSF56091">
    <property type="entry name" value="DNA ligase/mRNA capping enzyme, catalytic domain"/>
    <property type="match status" value="1"/>
</dbReference>
<evidence type="ECO:0000256" key="4">
    <source>
        <dbReference type="ARBA" id="ARBA00022705"/>
    </source>
</evidence>
<dbReference type="PANTHER" id="PTHR23389:SF9">
    <property type="entry name" value="DNA LIGASE"/>
    <property type="match status" value="1"/>
</dbReference>
<evidence type="ECO:0000256" key="13">
    <source>
        <dbReference type="ARBA" id="ARBA00060881"/>
    </source>
</evidence>
<dbReference type="SUPFAM" id="SSF47781">
    <property type="entry name" value="RuvA domain 2-like"/>
    <property type="match status" value="1"/>
</dbReference>
<dbReference type="EC" id="6.5.1.2" evidence="1 14"/>
<feature type="binding site" evidence="14">
    <location>
        <position position="491"/>
    </location>
    <ligand>
        <name>Zn(2+)</name>
        <dbReference type="ChEBI" id="CHEBI:29105"/>
    </ligand>
</feature>
<evidence type="ECO:0000256" key="8">
    <source>
        <dbReference type="ARBA" id="ARBA00022842"/>
    </source>
</evidence>
<comment type="function">
    <text evidence="14">DNA ligase that catalyzes the formation of phosphodiester linkages between 5'-phosphoryl and 3'-hydroxyl groups in double-stranded DNA using NAD as a coenzyme and as the energy source for the reaction. It is essential for DNA replication and repair of damaged DNA.</text>
</comment>
<feature type="binding site" evidence="14">
    <location>
        <position position="257"/>
    </location>
    <ligand>
        <name>NAD(+)</name>
        <dbReference type="ChEBI" id="CHEBI:57540"/>
    </ligand>
</feature>
<dbReference type="PROSITE" id="PS01055">
    <property type="entry name" value="DNA_LIGASE_N1"/>
    <property type="match status" value="1"/>
</dbReference>
<feature type="domain" description="BRCT" evidence="16">
    <location>
        <begin position="677"/>
        <end position="744"/>
    </location>
</feature>
<dbReference type="KEGG" id="clo:HMPREF0868_0666"/>
<feature type="binding site" evidence="14">
    <location>
        <position position="510"/>
    </location>
    <ligand>
        <name>Zn(2+)</name>
        <dbReference type="ChEBI" id="CHEBI:29105"/>
    </ligand>
</feature>
<dbReference type="Pfam" id="PF03120">
    <property type="entry name" value="OB_DNA_ligase"/>
    <property type="match status" value="1"/>
</dbReference>
<dbReference type="InterPro" id="IPR018239">
    <property type="entry name" value="DNA_ligase_AS"/>
</dbReference>
<dbReference type="InterPro" id="IPR001679">
    <property type="entry name" value="DNA_ligase"/>
</dbReference>
<dbReference type="Pfam" id="PF01653">
    <property type="entry name" value="DNA_ligase_aden"/>
    <property type="match status" value="1"/>
</dbReference>
<dbReference type="GO" id="GO:0003911">
    <property type="term" value="F:DNA ligase (NAD+) activity"/>
    <property type="evidence" value="ECO:0007669"/>
    <property type="project" value="UniProtKB-UniRule"/>
</dbReference>
<dbReference type="FunFam" id="2.40.50.140:FF:000012">
    <property type="entry name" value="DNA ligase"/>
    <property type="match status" value="1"/>
</dbReference>
<dbReference type="PROSITE" id="PS50172">
    <property type="entry name" value="BRCT"/>
    <property type="match status" value="1"/>
</dbReference>
<dbReference type="InterPro" id="IPR010994">
    <property type="entry name" value="RuvA_2-like"/>
</dbReference>
<dbReference type="InterPro" id="IPR033136">
    <property type="entry name" value="DNA_ligase_CS"/>
</dbReference>
<dbReference type="Gene3D" id="6.20.10.30">
    <property type="match status" value="1"/>
</dbReference>
<dbReference type="GO" id="GO:0005829">
    <property type="term" value="C:cytosol"/>
    <property type="evidence" value="ECO:0007669"/>
    <property type="project" value="TreeGrafter"/>
</dbReference>
<evidence type="ECO:0000256" key="14">
    <source>
        <dbReference type="HAMAP-Rule" id="MF_01588"/>
    </source>
</evidence>
<dbReference type="STRING" id="699246.HMPREF0868_0666"/>
<keyword evidence="6 14" id="KW-0227">DNA damage</keyword>
<evidence type="ECO:0000256" key="9">
    <source>
        <dbReference type="ARBA" id="ARBA00023027"/>
    </source>
</evidence>
<dbReference type="PIRSF" id="PIRSF001604">
    <property type="entry name" value="LigA"/>
    <property type="match status" value="1"/>
</dbReference>
<evidence type="ECO:0000256" key="6">
    <source>
        <dbReference type="ARBA" id="ARBA00022763"/>
    </source>
</evidence>
<dbReference type="HOGENOM" id="CLU_007764_2_1_9"/>
<dbReference type="PROSITE" id="PS01056">
    <property type="entry name" value="DNA_LIGASE_N2"/>
    <property type="match status" value="1"/>
</dbReference>
<dbReference type="PANTHER" id="PTHR23389">
    <property type="entry name" value="CHROMOSOME TRANSMISSION FIDELITY FACTOR 18"/>
    <property type="match status" value="1"/>
</dbReference>
<gene>
    <name evidence="14 17" type="primary">ligA</name>
    <name evidence="17" type="ordered locus">HMPREF0868_0666</name>
</gene>
<evidence type="ECO:0000256" key="5">
    <source>
        <dbReference type="ARBA" id="ARBA00022723"/>
    </source>
</evidence>
<evidence type="ECO:0000259" key="16">
    <source>
        <dbReference type="PROSITE" id="PS50172"/>
    </source>
</evidence>
<dbReference type="NCBIfam" id="TIGR00575">
    <property type="entry name" value="dnlj"/>
    <property type="match status" value="1"/>
</dbReference>
<comment type="similarity">
    <text evidence="13 14">Belongs to the NAD-dependent DNA ligase family. LigA subfamily.</text>
</comment>
<dbReference type="InterPro" id="IPR004149">
    <property type="entry name" value="Znf_DNAligase_C4"/>
</dbReference>
<evidence type="ECO:0000256" key="11">
    <source>
        <dbReference type="ARBA" id="ARBA00023211"/>
    </source>
</evidence>
<keyword evidence="8 14" id="KW-0460">Magnesium</keyword>
<dbReference type="Pfam" id="PF22745">
    <property type="entry name" value="Nlig-Ia"/>
    <property type="match status" value="1"/>
</dbReference>
<feature type="active site" description="N6-AMP-lysine intermediate" evidence="14">
    <location>
        <position position="201"/>
    </location>
</feature>
<dbReference type="AlphaFoldDB" id="D3R1D1"/>
<dbReference type="SUPFAM" id="SSF52113">
    <property type="entry name" value="BRCT domain"/>
    <property type="match status" value="1"/>
</dbReference>
<dbReference type="GO" id="GO:0046872">
    <property type="term" value="F:metal ion binding"/>
    <property type="evidence" value="ECO:0007669"/>
    <property type="project" value="UniProtKB-KW"/>
</dbReference>
<comment type="catalytic activity">
    <reaction evidence="12 14 15">
        <text>NAD(+) + (deoxyribonucleotide)n-3'-hydroxyl + 5'-phospho-(deoxyribonucleotide)m = (deoxyribonucleotide)n+m + AMP + beta-nicotinamide D-nucleotide.</text>
        <dbReference type="EC" id="6.5.1.2"/>
    </reaction>
</comment>
<evidence type="ECO:0000256" key="7">
    <source>
        <dbReference type="ARBA" id="ARBA00022833"/>
    </source>
</evidence>
<evidence type="ECO:0000313" key="17">
    <source>
        <dbReference type="EMBL" id="ADC91422.1"/>
    </source>
</evidence>
<dbReference type="Gene3D" id="2.40.50.140">
    <property type="entry name" value="Nucleic acid-binding proteins"/>
    <property type="match status" value="1"/>
</dbReference>
<keyword evidence="5 14" id="KW-0479">Metal-binding</keyword>
<evidence type="ECO:0000256" key="3">
    <source>
        <dbReference type="ARBA" id="ARBA00022598"/>
    </source>
</evidence>
<evidence type="ECO:0000313" key="18">
    <source>
        <dbReference type="Proteomes" id="UP000008234"/>
    </source>
</evidence>
<keyword evidence="10 14" id="KW-0234">DNA repair</keyword>
<dbReference type="InterPro" id="IPR036420">
    <property type="entry name" value="BRCT_dom_sf"/>
</dbReference>
<evidence type="ECO:0000256" key="2">
    <source>
        <dbReference type="ARBA" id="ARBA00013308"/>
    </source>
</evidence>
<dbReference type="InterPro" id="IPR013840">
    <property type="entry name" value="DNAligase_N"/>
</dbReference>
<dbReference type="SUPFAM" id="SSF50249">
    <property type="entry name" value="Nucleic acid-binding proteins"/>
    <property type="match status" value="1"/>
</dbReference>
<reference evidence="18" key="1">
    <citation type="submission" date="2009-12" db="EMBL/GenBank/DDBJ databases">
        <title>Sequence of Clostridiales genomosp. BVAB3 str. UPII9-5.</title>
        <authorList>
            <person name="Madupu R."/>
            <person name="Durkin A.S."/>
            <person name="Torralba M."/>
            <person name="Methe B."/>
            <person name="Sutton G.G."/>
            <person name="Strausberg R.L."/>
            <person name="Nelson K.E."/>
        </authorList>
    </citation>
    <scope>NUCLEOTIDE SEQUENCE [LARGE SCALE GENOMIC DNA]</scope>
    <source>
        <strain evidence="18">UPII9-5</strain>
    </source>
</reference>
<dbReference type="RefSeq" id="WP_012993625.1">
    <property type="nucleotide sequence ID" value="NC_013895.2"/>
</dbReference>